<dbReference type="PROSITE" id="PS51339">
    <property type="entry name" value="PPASE_MYOTUBULARIN"/>
    <property type="match status" value="1"/>
</dbReference>
<sequence>MPSGDEFEMYVTNWALRTIFFPSKYKPVKYHNFIIPLKSIIRITKKNKASIKFHFSSGSHLTIDLHEIEGIRTAFINRIHHLKKNVLHFDSKSWIPNPSWIYRLISKEPHYDLLSNLYCNSYPSYFLLPKNVPSHFIRQCSHCRSRERFPILTYAYNSDIENLEDKIYLLRSSQPLNILTKSKSDCEQ</sequence>
<dbReference type="Pfam" id="PF06602">
    <property type="entry name" value="Myotub-related"/>
    <property type="match status" value="1"/>
</dbReference>
<dbReference type="InterPro" id="IPR029021">
    <property type="entry name" value="Prot-tyrosine_phosphatase-like"/>
</dbReference>
<comment type="caution">
    <text evidence="2">The sequence shown here is derived from an EMBL/GenBank/DDBJ whole genome shotgun (WGS) entry which is preliminary data.</text>
</comment>
<gene>
    <name evidence="2" type="ORF">M9Y10_024240</name>
</gene>
<evidence type="ECO:0000259" key="1">
    <source>
        <dbReference type="PROSITE" id="PS51339"/>
    </source>
</evidence>
<reference evidence="2 3" key="1">
    <citation type="submission" date="2024-04" db="EMBL/GenBank/DDBJ databases">
        <title>Tritrichomonas musculus Genome.</title>
        <authorList>
            <person name="Alves-Ferreira E."/>
            <person name="Grigg M."/>
            <person name="Lorenzi H."/>
            <person name="Galac M."/>
        </authorList>
    </citation>
    <scope>NUCLEOTIDE SEQUENCE [LARGE SCALE GENOMIC DNA]</scope>
    <source>
        <strain evidence="2 3">EAF2021</strain>
    </source>
</reference>
<protein>
    <recommendedName>
        <fullName evidence="1">Myotubularin phosphatase domain-containing protein</fullName>
    </recommendedName>
</protein>
<proteinExistence type="predicted"/>
<dbReference type="EMBL" id="JAPFFF010000032">
    <property type="protein sequence ID" value="KAK8844382.1"/>
    <property type="molecule type" value="Genomic_DNA"/>
</dbReference>
<name>A0ABR2HCF4_9EUKA</name>
<dbReference type="Proteomes" id="UP001470230">
    <property type="component" value="Unassembled WGS sequence"/>
</dbReference>
<dbReference type="SUPFAM" id="SSF52799">
    <property type="entry name" value="(Phosphotyrosine protein) phosphatases II"/>
    <property type="match status" value="1"/>
</dbReference>
<organism evidence="2 3">
    <name type="scientific">Tritrichomonas musculus</name>
    <dbReference type="NCBI Taxonomy" id="1915356"/>
    <lineage>
        <taxon>Eukaryota</taxon>
        <taxon>Metamonada</taxon>
        <taxon>Parabasalia</taxon>
        <taxon>Tritrichomonadida</taxon>
        <taxon>Tritrichomonadidae</taxon>
        <taxon>Tritrichomonas</taxon>
    </lineage>
</organism>
<feature type="domain" description="Myotubularin phosphatase" evidence="1">
    <location>
        <begin position="80"/>
        <end position="188"/>
    </location>
</feature>
<evidence type="ECO:0000313" key="3">
    <source>
        <dbReference type="Proteomes" id="UP001470230"/>
    </source>
</evidence>
<dbReference type="InterPro" id="IPR010569">
    <property type="entry name" value="Myotubularin-like_Pase_dom"/>
</dbReference>
<accession>A0ABR2HCF4</accession>
<keyword evidence="3" id="KW-1185">Reference proteome</keyword>
<evidence type="ECO:0000313" key="2">
    <source>
        <dbReference type="EMBL" id="KAK8844382.1"/>
    </source>
</evidence>